<dbReference type="PANTHER" id="PTHR10587:SF133">
    <property type="entry name" value="CHITIN DEACETYLASE 1-RELATED"/>
    <property type="match status" value="1"/>
</dbReference>
<dbReference type="InterPro" id="IPR050248">
    <property type="entry name" value="Polysacc_deacetylase_ArnD"/>
</dbReference>
<evidence type="ECO:0000256" key="2">
    <source>
        <dbReference type="ARBA" id="ARBA00022801"/>
    </source>
</evidence>
<protein>
    <submittedName>
        <fullName evidence="4">Peptidoglycan/xylan/chitin deacetylase (PgdA/CDA1 family)</fullName>
    </submittedName>
</protein>
<dbReference type="SUPFAM" id="SSF88713">
    <property type="entry name" value="Glycoside hydrolase/deacetylase"/>
    <property type="match status" value="1"/>
</dbReference>
<accession>A0ABT9R8K4</accession>
<dbReference type="CDD" id="cd10917">
    <property type="entry name" value="CE4_NodB_like_6s_7s"/>
    <property type="match status" value="1"/>
</dbReference>
<evidence type="ECO:0000313" key="5">
    <source>
        <dbReference type="Proteomes" id="UP001230426"/>
    </source>
</evidence>
<dbReference type="PROSITE" id="PS51677">
    <property type="entry name" value="NODB"/>
    <property type="match status" value="1"/>
</dbReference>
<evidence type="ECO:0000256" key="1">
    <source>
        <dbReference type="ARBA" id="ARBA00022723"/>
    </source>
</evidence>
<dbReference type="PROSITE" id="PS51257">
    <property type="entry name" value="PROKAR_LIPOPROTEIN"/>
    <property type="match status" value="1"/>
</dbReference>
<dbReference type="Gene3D" id="3.20.20.370">
    <property type="entry name" value="Glycoside hydrolase/deacetylase"/>
    <property type="match status" value="1"/>
</dbReference>
<reference evidence="4 5" key="1">
    <citation type="submission" date="2023-07" db="EMBL/GenBank/DDBJ databases">
        <title>Sequencing the genomes of 1000 actinobacteria strains.</title>
        <authorList>
            <person name="Klenk H.-P."/>
        </authorList>
    </citation>
    <scope>NUCLEOTIDE SEQUENCE [LARGE SCALE GENOMIC DNA]</scope>
    <source>
        <strain evidence="4 5">DSM 44109</strain>
    </source>
</reference>
<keyword evidence="2" id="KW-0378">Hydrolase</keyword>
<gene>
    <name evidence="4" type="ORF">J2S55_004835</name>
</gene>
<name>A0ABT9R8K4_9ACTN</name>
<dbReference type="EMBL" id="JAUSRB010000002">
    <property type="protein sequence ID" value="MDP9865569.1"/>
    <property type="molecule type" value="Genomic_DNA"/>
</dbReference>
<dbReference type="InterPro" id="IPR002509">
    <property type="entry name" value="NODB_dom"/>
</dbReference>
<keyword evidence="1" id="KW-0479">Metal-binding</keyword>
<organism evidence="4 5">
    <name type="scientific">Streptosporangium brasiliense</name>
    <dbReference type="NCBI Taxonomy" id="47480"/>
    <lineage>
        <taxon>Bacteria</taxon>
        <taxon>Bacillati</taxon>
        <taxon>Actinomycetota</taxon>
        <taxon>Actinomycetes</taxon>
        <taxon>Streptosporangiales</taxon>
        <taxon>Streptosporangiaceae</taxon>
        <taxon>Streptosporangium</taxon>
    </lineage>
</organism>
<sequence length="281" mass="30253">MRLWIVLIALMAGVGGCATPVAVVRPGSVPVAAAAPATPPPPVDPGALAAKLAAIQPQWPRSRYPVPPGKRHIDCGRIKCVALTYDDGPGEHTGQLLDILAGRGVRATFFVIGRMVAEGDGPHNLRRMVTEGHEIGNHTWSHAQLTALSEAGIRGELSRTQGVVHHVTGRWMTLMRPPYGATGKRVAAVARDRGLAQILWDVDTKDWRDRDSLIVTRRASTAPPGSVVLMHDIHPTTIEAAPHVLDQLAARGYTFVTVSELYGGKLAPGEEYGEDREPVRR</sequence>
<dbReference type="Proteomes" id="UP001230426">
    <property type="component" value="Unassembled WGS sequence"/>
</dbReference>
<dbReference type="PANTHER" id="PTHR10587">
    <property type="entry name" value="GLYCOSYL TRANSFERASE-RELATED"/>
    <property type="match status" value="1"/>
</dbReference>
<comment type="caution">
    <text evidence="4">The sequence shown here is derived from an EMBL/GenBank/DDBJ whole genome shotgun (WGS) entry which is preliminary data.</text>
</comment>
<feature type="domain" description="NodB homology" evidence="3">
    <location>
        <begin position="79"/>
        <end position="256"/>
    </location>
</feature>
<keyword evidence="5" id="KW-1185">Reference proteome</keyword>
<proteinExistence type="predicted"/>
<dbReference type="RefSeq" id="WP_306865115.1">
    <property type="nucleotide sequence ID" value="NZ_JAUSRB010000002.1"/>
</dbReference>
<dbReference type="InterPro" id="IPR011330">
    <property type="entry name" value="Glyco_hydro/deAcase_b/a-brl"/>
</dbReference>
<evidence type="ECO:0000313" key="4">
    <source>
        <dbReference type="EMBL" id="MDP9865569.1"/>
    </source>
</evidence>
<dbReference type="Pfam" id="PF01522">
    <property type="entry name" value="Polysacc_deac_1"/>
    <property type="match status" value="1"/>
</dbReference>
<evidence type="ECO:0000259" key="3">
    <source>
        <dbReference type="PROSITE" id="PS51677"/>
    </source>
</evidence>